<dbReference type="AlphaFoldDB" id="A0A8K0VB69"/>
<feature type="transmembrane region" description="Helical" evidence="1">
    <location>
        <begin position="231"/>
        <end position="249"/>
    </location>
</feature>
<feature type="transmembrane region" description="Helical" evidence="1">
    <location>
        <begin position="156"/>
        <end position="177"/>
    </location>
</feature>
<feature type="transmembrane region" description="Helical" evidence="1">
    <location>
        <begin position="415"/>
        <end position="432"/>
    </location>
</feature>
<protein>
    <recommendedName>
        <fullName evidence="4">Phytol kinase</fullName>
    </recommendedName>
</protein>
<keyword evidence="1" id="KW-0812">Transmembrane</keyword>
<dbReference type="InterPro" id="IPR037997">
    <property type="entry name" value="Dgk1-like"/>
</dbReference>
<keyword evidence="1" id="KW-1133">Transmembrane helix</keyword>
<sequence length="445" mass="47497">MSIALQVALAAGSVAVLTGMIALVRLIARHAALAPEVQRKLVHVATGLYALCLPWLFPDRWPVYLLIGGALAVMVALRIPQISGTMGQALHGVERRSYGDFLLALAVGLCFFLADGVALFYVLPIAVLTLADAAAALAGTAYGTRRFRVEEGEKSIEGTVVFFTVTLLIALICLMFLSDLPPASILALALMTAAFGALVEAQSWRGFDNLFLPLGLFVFLSVHSQSGPGELLGLLVAFWSAILGFRLLGPQVGLTAHAARVYVVAVFMILAVVEVQNAVLPVLALLAHVWARRRNPDSDRYGDLDVVAALALFSFGWLALGNATGWNAVQFYGLTAMGLVMGLATLAMIPDRKVVWLPLVAALLFGLREVVTRLNPPATHWAEPLWPLALLCLALPGLAGIIRPDLFRQDRVLKLTFLSIILPLGHYLFALAGTEGGLALSGAIP</sequence>
<proteinExistence type="predicted"/>
<evidence type="ECO:0000256" key="1">
    <source>
        <dbReference type="SAM" id="Phobius"/>
    </source>
</evidence>
<dbReference type="PANTHER" id="PTHR31303:SF1">
    <property type="entry name" value="CTP-DEPENDENT DIACYLGLYCEROL KINASE 1"/>
    <property type="match status" value="1"/>
</dbReference>
<keyword evidence="3" id="KW-1185">Reference proteome</keyword>
<evidence type="ECO:0000313" key="3">
    <source>
        <dbReference type="Proteomes" id="UP000648908"/>
    </source>
</evidence>
<feature type="transmembrane region" description="Helical" evidence="1">
    <location>
        <begin position="63"/>
        <end position="80"/>
    </location>
</feature>
<reference evidence="2" key="1">
    <citation type="submission" date="2021-01" db="EMBL/GenBank/DDBJ databases">
        <title>Tabrizicola alba sp. nov. a motile alkaliphilic bacterium isolated from a soda lake.</title>
        <authorList>
            <person name="Szuroczki S."/>
            <person name="Abbaszade G."/>
            <person name="Schumann P."/>
            <person name="Toth E."/>
        </authorList>
    </citation>
    <scope>NUCLEOTIDE SEQUENCE</scope>
    <source>
        <strain evidence="2">DMG-N-6</strain>
    </source>
</reference>
<dbReference type="GO" id="GO:0004143">
    <property type="term" value="F:ATP-dependent diacylglycerol kinase activity"/>
    <property type="evidence" value="ECO:0007669"/>
    <property type="project" value="InterPro"/>
</dbReference>
<feature type="transmembrane region" description="Helical" evidence="1">
    <location>
        <begin position="385"/>
        <end position="403"/>
    </location>
</feature>
<gene>
    <name evidence="2" type="ORF">JL811_14715</name>
</gene>
<keyword evidence="1" id="KW-0472">Membrane</keyword>
<feature type="transmembrane region" description="Helical" evidence="1">
    <location>
        <begin position="261"/>
        <end position="286"/>
    </location>
</feature>
<accession>A0A8K0VB69</accession>
<evidence type="ECO:0000313" key="2">
    <source>
        <dbReference type="EMBL" id="MBL4918476.1"/>
    </source>
</evidence>
<feature type="transmembrane region" description="Helical" evidence="1">
    <location>
        <begin position="40"/>
        <end position="57"/>
    </location>
</feature>
<organism evidence="2 3">
    <name type="scientific">Szabonella alba</name>
    <dbReference type="NCBI Taxonomy" id="2804194"/>
    <lineage>
        <taxon>Bacteria</taxon>
        <taxon>Pseudomonadati</taxon>
        <taxon>Pseudomonadota</taxon>
        <taxon>Alphaproteobacteria</taxon>
        <taxon>Rhodobacterales</taxon>
        <taxon>Paracoccaceae</taxon>
        <taxon>Szabonella</taxon>
    </lineage>
</organism>
<feature type="transmembrane region" description="Helical" evidence="1">
    <location>
        <begin position="183"/>
        <end position="199"/>
    </location>
</feature>
<dbReference type="Proteomes" id="UP000648908">
    <property type="component" value="Unassembled WGS sequence"/>
</dbReference>
<feature type="transmembrane region" description="Helical" evidence="1">
    <location>
        <begin position="331"/>
        <end position="349"/>
    </location>
</feature>
<comment type="caution">
    <text evidence="2">The sequence shown here is derived from an EMBL/GenBank/DDBJ whole genome shotgun (WGS) entry which is preliminary data.</text>
</comment>
<dbReference type="EMBL" id="JAESVN010000006">
    <property type="protein sequence ID" value="MBL4918476.1"/>
    <property type="molecule type" value="Genomic_DNA"/>
</dbReference>
<dbReference type="RefSeq" id="WP_202689457.1">
    <property type="nucleotide sequence ID" value="NZ_JAESVN010000006.1"/>
</dbReference>
<evidence type="ECO:0008006" key="4">
    <source>
        <dbReference type="Google" id="ProtNLM"/>
    </source>
</evidence>
<feature type="transmembrane region" description="Helical" evidence="1">
    <location>
        <begin position="101"/>
        <end position="119"/>
    </location>
</feature>
<feature type="transmembrane region" description="Helical" evidence="1">
    <location>
        <begin position="6"/>
        <end position="28"/>
    </location>
</feature>
<feature type="transmembrane region" description="Helical" evidence="1">
    <location>
        <begin position="306"/>
        <end position="324"/>
    </location>
</feature>
<dbReference type="PANTHER" id="PTHR31303">
    <property type="entry name" value="CTP-DEPENDENT DIACYLGLYCEROL KINASE 1"/>
    <property type="match status" value="1"/>
</dbReference>
<name>A0A8K0VB69_9RHOB</name>